<dbReference type="EMBL" id="ML995823">
    <property type="protein sequence ID" value="KAF2770743.1"/>
    <property type="molecule type" value="Genomic_DNA"/>
</dbReference>
<name>A0A6G1LCS8_9PEZI</name>
<accession>A0A6G1LCS8</accession>
<proteinExistence type="predicted"/>
<sequence>MSTAAVALPVEPTTRNDHLTVKDGGIVQTYLGTAFEMRRKHVPHDVVTSDMRPDWREPRPYCFAHVSTLQYC</sequence>
<evidence type="ECO:0000313" key="1">
    <source>
        <dbReference type="EMBL" id="KAF2770743.1"/>
    </source>
</evidence>
<reference evidence="1" key="1">
    <citation type="journal article" date="2020" name="Stud. Mycol.">
        <title>101 Dothideomycetes genomes: a test case for predicting lifestyles and emergence of pathogens.</title>
        <authorList>
            <person name="Haridas S."/>
            <person name="Albert R."/>
            <person name="Binder M."/>
            <person name="Bloem J."/>
            <person name="Labutti K."/>
            <person name="Salamov A."/>
            <person name="Andreopoulos B."/>
            <person name="Baker S."/>
            <person name="Barry K."/>
            <person name="Bills G."/>
            <person name="Bluhm B."/>
            <person name="Cannon C."/>
            <person name="Castanera R."/>
            <person name="Culley D."/>
            <person name="Daum C."/>
            <person name="Ezra D."/>
            <person name="Gonzalez J."/>
            <person name="Henrissat B."/>
            <person name="Kuo A."/>
            <person name="Liang C."/>
            <person name="Lipzen A."/>
            <person name="Lutzoni F."/>
            <person name="Magnuson J."/>
            <person name="Mondo S."/>
            <person name="Nolan M."/>
            <person name="Ohm R."/>
            <person name="Pangilinan J."/>
            <person name="Park H.-J."/>
            <person name="Ramirez L."/>
            <person name="Alfaro M."/>
            <person name="Sun H."/>
            <person name="Tritt A."/>
            <person name="Yoshinaga Y."/>
            <person name="Zwiers L.-H."/>
            <person name="Turgeon B."/>
            <person name="Goodwin S."/>
            <person name="Spatafora J."/>
            <person name="Crous P."/>
            <person name="Grigoriev I."/>
        </authorList>
    </citation>
    <scope>NUCLEOTIDE SEQUENCE</scope>
    <source>
        <strain evidence="1">CBS 116005</strain>
    </source>
</reference>
<protein>
    <submittedName>
        <fullName evidence="1">Uncharacterized protein</fullName>
    </submittedName>
</protein>
<keyword evidence="2" id="KW-1185">Reference proteome</keyword>
<dbReference type="AlphaFoldDB" id="A0A6G1LCS8"/>
<dbReference type="OrthoDB" id="412788at2759"/>
<dbReference type="Proteomes" id="UP000799436">
    <property type="component" value="Unassembled WGS sequence"/>
</dbReference>
<gene>
    <name evidence="1" type="ORF">EJ03DRAFT_326087</name>
</gene>
<organism evidence="1 2">
    <name type="scientific">Teratosphaeria nubilosa</name>
    <dbReference type="NCBI Taxonomy" id="161662"/>
    <lineage>
        <taxon>Eukaryota</taxon>
        <taxon>Fungi</taxon>
        <taxon>Dikarya</taxon>
        <taxon>Ascomycota</taxon>
        <taxon>Pezizomycotina</taxon>
        <taxon>Dothideomycetes</taxon>
        <taxon>Dothideomycetidae</taxon>
        <taxon>Mycosphaerellales</taxon>
        <taxon>Teratosphaeriaceae</taxon>
        <taxon>Teratosphaeria</taxon>
    </lineage>
</organism>
<evidence type="ECO:0000313" key="2">
    <source>
        <dbReference type="Proteomes" id="UP000799436"/>
    </source>
</evidence>